<dbReference type="PANTHER" id="PTHR42899">
    <property type="entry name" value="SPERMATOGENESIS-ASSOCIATED PROTEIN 20"/>
    <property type="match status" value="1"/>
</dbReference>
<proteinExistence type="predicted"/>
<name>A0A9D6L744_UNCEI</name>
<evidence type="ECO:0000313" key="2">
    <source>
        <dbReference type="Proteomes" id="UP000807850"/>
    </source>
</evidence>
<comment type="caution">
    <text evidence="1">The sequence shown here is derived from an EMBL/GenBank/DDBJ whole genome shotgun (WGS) entry which is preliminary data.</text>
</comment>
<organism evidence="1 2">
    <name type="scientific">Eiseniibacteriota bacterium</name>
    <dbReference type="NCBI Taxonomy" id="2212470"/>
    <lineage>
        <taxon>Bacteria</taxon>
        <taxon>Candidatus Eiseniibacteriota</taxon>
    </lineage>
</organism>
<protein>
    <submittedName>
        <fullName evidence="1">Uncharacterized protein</fullName>
    </submittedName>
</protein>
<dbReference type="EMBL" id="JACQAY010000228">
    <property type="protein sequence ID" value="MBI3539996.1"/>
    <property type="molecule type" value="Genomic_DNA"/>
</dbReference>
<dbReference type="PANTHER" id="PTHR42899:SF1">
    <property type="entry name" value="SPERMATOGENESIS-ASSOCIATED PROTEIN 20"/>
    <property type="match status" value="1"/>
</dbReference>
<reference evidence="1" key="1">
    <citation type="submission" date="2020-07" db="EMBL/GenBank/DDBJ databases">
        <title>Huge and variable diversity of episymbiotic CPR bacteria and DPANN archaea in groundwater ecosystems.</title>
        <authorList>
            <person name="He C.Y."/>
            <person name="Keren R."/>
            <person name="Whittaker M."/>
            <person name="Farag I.F."/>
            <person name="Doudna J."/>
            <person name="Cate J.H.D."/>
            <person name="Banfield J.F."/>
        </authorList>
    </citation>
    <scope>NUCLEOTIDE SEQUENCE</scope>
    <source>
        <strain evidence="1">NC_groundwater_928_Pr1_S-0.2um_72_17</strain>
    </source>
</reference>
<dbReference type="Proteomes" id="UP000807850">
    <property type="component" value="Unassembled WGS sequence"/>
</dbReference>
<dbReference type="InterPro" id="IPR024705">
    <property type="entry name" value="Ssp411"/>
</dbReference>
<gene>
    <name evidence="1" type="ORF">HY076_06965</name>
</gene>
<sequence>MPMMLAAMEPAAARPRHIVIAAGRDARATEAMLAQARRRFLPHDVVLLVDDARRAALAKLAPFAATLEPIGGRTAAYVCVGYACRLPVTEPEAFGAQLDEPGP</sequence>
<evidence type="ECO:0000313" key="1">
    <source>
        <dbReference type="EMBL" id="MBI3539996.1"/>
    </source>
</evidence>
<accession>A0A9D6L744</accession>
<dbReference type="AlphaFoldDB" id="A0A9D6L744"/>